<dbReference type="GO" id="GO:0006508">
    <property type="term" value="P:proteolysis"/>
    <property type="evidence" value="ECO:0007669"/>
    <property type="project" value="UniProtKB-KW"/>
</dbReference>
<sequence length="776" mass="87757">MNIGIANQLALFLFCSFIPVVCSILLRDPASFHPNYSLLKKGYSAPNYKWSEEWFDQMPIDHFSFTDNRTFRLRYLINVDYFKAYGPICFYTGNEGSIDGFATNTGFMWDIAAEFSAAIVFAEHRFYGKTQPFGNESYANVNNLGYLSSEQALADFAQIIRFLRNERLENAHNSTVIAFGGSYGGMLAAWIRIKYPHLVEGSIAASAPVFWFPETTVPEDVFDHIVQRSFVNAGCKADSILAAWNALEQLSKSDRGRSYLNNLFKLEERSYLLKPEDVYFLKEFIRESFESMAMVNYPYPSDFLAPLPGWPVKVACGFFNSSVRKSAEEHAFDMYSMVNLYYNFTGQKETLCVNAAVCDDSAYGALGDPLGWPWQACTEMIMQQCGSGPPNDFFWNDCPFTMQGVIAGCESWFGKIGYTKQLTRPDWAILNYGDHYPTATNIVFSNGYLDPWSGGGWSLQPKTSGSLVSIIIEDGAHHYDLRGSHPKDTDAVKEARNLERTYIRKWIHDAEKRFRRMNEHQRYTTKLFVGICSAKQHFRQAVDPITLISRATPQAETSHYSWTTAYYEVPVDNFAYTSDRTYPMKYLYNLTYYEQGGPIFFYTGNEGTIEGFAENTGIMWDLAKQFKAAIVFAEHRYYGTSMPFGNLSYMNVTYLGYLASTQALADYAKLIPYLKEYVIHCPPDTPVISFGGSYGGMLSAWFRMKYPHIITGAWASSAPLMYFPGGGVDPGAFEHKVKEDFLNAGCNERTITNGLAAIMSLSKTGLLSLNEDIIGR</sequence>
<keyword evidence="9" id="KW-1185">Reference proteome</keyword>
<reference evidence="8 9" key="2">
    <citation type="submission" date="2018-11" db="EMBL/GenBank/DDBJ databases">
        <authorList>
            <consortium name="Pathogen Informatics"/>
        </authorList>
    </citation>
    <scope>NUCLEOTIDE SEQUENCE [LARGE SCALE GENOMIC DNA]</scope>
</reference>
<keyword evidence="6" id="KW-0325">Glycoprotein</keyword>
<dbReference type="GO" id="GO:0008239">
    <property type="term" value="F:dipeptidyl-peptidase activity"/>
    <property type="evidence" value="ECO:0007669"/>
    <property type="project" value="TreeGrafter"/>
</dbReference>
<dbReference type="Gene3D" id="1.20.120.980">
    <property type="entry name" value="Serine carboxypeptidase S28, SKS domain"/>
    <property type="match status" value="1"/>
</dbReference>
<protein>
    <submittedName>
        <fullName evidence="10">Prolyl carboxy peptidase like protein 5 (inferred by orthology to a C. elegans protein)</fullName>
    </submittedName>
</protein>
<evidence type="ECO:0000313" key="10">
    <source>
        <dbReference type="WBParaSite" id="ASIM_0001523201-mRNA-1"/>
    </source>
</evidence>
<dbReference type="GO" id="GO:0070008">
    <property type="term" value="F:serine-type exopeptidase activity"/>
    <property type="evidence" value="ECO:0007669"/>
    <property type="project" value="InterPro"/>
</dbReference>
<dbReference type="PANTHER" id="PTHR11010">
    <property type="entry name" value="PROTEASE S28 PRO-X CARBOXYPEPTIDASE-RELATED"/>
    <property type="match status" value="1"/>
</dbReference>
<dbReference type="InterPro" id="IPR008758">
    <property type="entry name" value="Peptidase_S28"/>
</dbReference>
<evidence type="ECO:0000256" key="5">
    <source>
        <dbReference type="ARBA" id="ARBA00022825"/>
    </source>
</evidence>
<dbReference type="WBParaSite" id="ASIM_0001523201-mRNA-1">
    <property type="protein sequence ID" value="ASIM_0001523201-mRNA-1"/>
    <property type="gene ID" value="ASIM_0001523201"/>
</dbReference>
<evidence type="ECO:0000256" key="3">
    <source>
        <dbReference type="ARBA" id="ARBA00022729"/>
    </source>
</evidence>
<evidence type="ECO:0000256" key="2">
    <source>
        <dbReference type="ARBA" id="ARBA00022670"/>
    </source>
</evidence>
<evidence type="ECO:0000256" key="1">
    <source>
        <dbReference type="ARBA" id="ARBA00011079"/>
    </source>
</evidence>
<keyword evidence="3 7" id="KW-0732">Signal</keyword>
<dbReference type="SUPFAM" id="SSF53474">
    <property type="entry name" value="alpha/beta-Hydrolases"/>
    <property type="match status" value="3"/>
</dbReference>
<feature type="signal peptide" evidence="7">
    <location>
        <begin position="1"/>
        <end position="23"/>
    </location>
</feature>
<dbReference type="FunFam" id="1.20.120.980:FF:000007">
    <property type="entry name" value="Predicted protein"/>
    <property type="match status" value="1"/>
</dbReference>
<name>A0A158PPQ0_ANISI</name>
<dbReference type="AlphaFoldDB" id="A0A158PPQ0"/>
<evidence type="ECO:0000313" key="8">
    <source>
        <dbReference type="EMBL" id="VDK52979.1"/>
    </source>
</evidence>
<dbReference type="InterPro" id="IPR042269">
    <property type="entry name" value="Ser_carbopepase_S28_SKS"/>
</dbReference>
<gene>
    <name evidence="8" type="ORF">ASIM_LOCUS14642</name>
</gene>
<organism evidence="10">
    <name type="scientific">Anisakis simplex</name>
    <name type="common">Herring worm</name>
    <dbReference type="NCBI Taxonomy" id="6269"/>
    <lineage>
        <taxon>Eukaryota</taxon>
        <taxon>Metazoa</taxon>
        <taxon>Ecdysozoa</taxon>
        <taxon>Nematoda</taxon>
        <taxon>Chromadorea</taxon>
        <taxon>Rhabditida</taxon>
        <taxon>Spirurina</taxon>
        <taxon>Ascaridomorpha</taxon>
        <taxon>Ascaridoidea</taxon>
        <taxon>Anisakidae</taxon>
        <taxon>Anisakis</taxon>
        <taxon>Anisakis simplex complex</taxon>
    </lineage>
</organism>
<keyword evidence="5" id="KW-0720">Serine protease</keyword>
<comment type="similarity">
    <text evidence="1">Belongs to the peptidase S28 family.</text>
</comment>
<dbReference type="Proteomes" id="UP000267096">
    <property type="component" value="Unassembled WGS sequence"/>
</dbReference>
<dbReference type="Pfam" id="PF05577">
    <property type="entry name" value="Peptidase_S28"/>
    <property type="match status" value="2"/>
</dbReference>
<dbReference type="InterPro" id="IPR029058">
    <property type="entry name" value="AB_hydrolase_fold"/>
</dbReference>
<dbReference type="EMBL" id="UYRR01031856">
    <property type="protein sequence ID" value="VDK52979.1"/>
    <property type="molecule type" value="Genomic_DNA"/>
</dbReference>
<evidence type="ECO:0000313" key="9">
    <source>
        <dbReference type="Proteomes" id="UP000267096"/>
    </source>
</evidence>
<reference evidence="10" key="1">
    <citation type="submission" date="2016-04" db="UniProtKB">
        <authorList>
            <consortium name="WormBaseParasite"/>
        </authorList>
    </citation>
    <scope>IDENTIFICATION</scope>
</reference>
<evidence type="ECO:0000256" key="6">
    <source>
        <dbReference type="ARBA" id="ARBA00023180"/>
    </source>
</evidence>
<feature type="chain" id="PRO_5043135172" evidence="7">
    <location>
        <begin position="24"/>
        <end position="776"/>
    </location>
</feature>
<dbReference type="OrthoDB" id="2130629at2759"/>
<evidence type="ECO:0000256" key="4">
    <source>
        <dbReference type="ARBA" id="ARBA00022801"/>
    </source>
</evidence>
<accession>A0A158PPQ0</accession>
<proteinExistence type="inferred from homology"/>
<keyword evidence="4" id="KW-0378">Hydrolase</keyword>
<dbReference type="Gene3D" id="3.40.50.1820">
    <property type="entry name" value="alpha/beta hydrolase"/>
    <property type="match status" value="2"/>
</dbReference>
<evidence type="ECO:0000256" key="7">
    <source>
        <dbReference type="SAM" id="SignalP"/>
    </source>
</evidence>
<dbReference type="PANTHER" id="PTHR11010:SF38">
    <property type="entry name" value="LYSOSOMAL PRO-X CARBOXYPEPTIDASE"/>
    <property type="match status" value="1"/>
</dbReference>
<keyword evidence="2" id="KW-0645">Protease</keyword>